<dbReference type="OrthoDB" id="6369723at2759"/>
<dbReference type="Proteomes" id="UP000595437">
    <property type="component" value="Chromosome 11"/>
</dbReference>
<organism evidence="2 3">
    <name type="scientific">Caligus rogercresseyi</name>
    <name type="common">Sea louse</name>
    <dbReference type="NCBI Taxonomy" id="217165"/>
    <lineage>
        <taxon>Eukaryota</taxon>
        <taxon>Metazoa</taxon>
        <taxon>Ecdysozoa</taxon>
        <taxon>Arthropoda</taxon>
        <taxon>Crustacea</taxon>
        <taxon>Multicrustacea</taxon>
        <taxon>Hexanauplia</taxon>
        <taxon>Copepoda</taxon>
        <taxon>Siphonostomatoida</taxon>
        <taxon>Caligidae</taxon>
        <taxon>Caligus</taxon>
    </lineage>
</organism>
<feature type="region of interest" description="Disordered" evidence="1">
    <location>
        <begin position="55"/>
        <end position="86"/>
    </location>
</feature>
<evidence type="ECO:0000256" key="1">
    <source>
        <dbReference type="SAM" id="MobiDB-lite"/>
    </source>
</evidence>
<dbReference type="EMBL" id="CP045900">
    <property type="protein sequence ID" value="QQP41990.1"/>
    <property type="molecule type" value="Genomic_DNA"/>
</dbReference>
<accession>A0A7T8H1X4</accession>
<dbReference type="AlphaFoldDB" id="A0A7T8H1X4"/>
<dbReference type="InterPro" id="IPR052709">
    <property type="entry name" value="Transposase-MT_Hybrid"/>
</dbReference>
<keyword evidence="3" id="KW-1185">Reference proteome</keyword>
<protein>
    <recommendedName>
        <fullName evidence="4">Mos1 transposase HTH domain-containing protein</fullName>
    </recommendedName>
</protein>
<dbReference type="PANTHER" id="PTHR46060">
    <property type="entry name" value="MARINER MOS1 TRANSPOSASE-LIKE PROTEIN"/>
    <property type="match status" value="1"/>
</dbReference>
<evidence type="ECO:0000313" key="3">
    <source>
        <dbReference type="Proteomes" id="UP000595437"/>
    </source>
</evidence>
<proteinExistence type="predicted"/>
<reference evidence="3" key="1">
    <citation type="submission" date="2021-01" db="EMBL/GenBank/DDBJ databases">
        <title>Caligus Genome Assembly.</title>
        <authorList>
            <person name="Gallardo-Escarate C."/>
        </authorList>
    </citation>
    <scope>NUCLEOTIDE SEQUENCE [LARGE SCALE GENOMIC DNA]</scope>
</reference>
<gene>
    <name evidence="2" type="ORF">FKW44_016518</name>
</gene>
<name>A0A7T8H1X4_CALRO</name>
<dbReference type="PANTHER" id="PTHR46060:SF1">
    <property type="entry name" value="MARINER MOS1 TRANSPOSASE-LIKE PROTEIN"/>
    <property type="match status" value="1"/>
</dbReference>
<evidence type="ECO:0000313" key="2">
    <source>
        <dbReference type="EMBL" id="QQP41990.1"/>
    </source>
</evidence>
<evidence type="ECO:0008006" key="4">
    <source>
        <dbReference type="Google" id="ProtNLM"/>
    </source>
</evidence>
<sequence length="124" mass="14162">MERKDFEIRTNIKFLVRLGWKGTDIIQALETVYEDHAHKKTCVNKWIGRFKEGREAVEDKEGRGRPTTSRNDENVDSDRSLVEEDGRLTGDEIAKTLEISVGSAHSILHEDLGLSKLSARWVPK</sequence>